<dbReference type="PANTHER" id="PTHR37089">
    <property type="entry name" value="PROTEIN U-RELATED"/>
    <property type="match status" value="1"/>
</dbReference>
<accession>A0ABS5EH83</accession>
<dbReference type="RefSeq" id="WP_211869045.1">
    <property type="nucleotide sequence ID" value="NZ_JAAEDI010000012.1"/>
</dbReference>
<feature type="domain" description="Spore coat protein U/FanG" evidence="2">
    <location>
        <begin position="12"/>
        <end position="142"/>
    </location>
</feature>
<protein>
    <submittedName>
        <fullName evidence="3">Spore coat protein U domain-containing protein</fullName>
    </submittedName>
</protein>
<feature type="signal peptide" evidence="1">
    <location>
        <begin position="1"/>
        <end position="20"/>
    </location>
</feature>
<dbReference type="SMART" id="SM00972">
    <property type="entry name" value="SCPU"/>
    <property type="match status" value="1"/>
</dbReference>
<feature type="chain" id="PRO_5047290819" evidence="1">
    <location>
        <begin position="21"/>
        <end position="145"/>
    </location>
</feature>
<dbReference type="PANTHER" id="PTHR37089:SF3">
    <property type="entry name" value="EXPORTED PROTEIN"/>
    <property type="match status" value="1"/>
</dbReference>
<evidence type="ECO:0000259" key="2">
    <source>
        <dbReference type="Pfam" id="PF05229"/>
    </source>
</evidence>
<dbReference type="Proteomes" id="UP000698752">
    <property type="component" value="Unassembled WGS sequence"/>
</dbReference>
<dbReference type="Pfam" id="PF05229">
    <property type="entry name" value="SCPU"/>
    <property type="match status" value="1"/>
</dbReference>
<evidence type="ECO:0000313" key="3">
    <source>
        <dbReference type="EMBL" id="MBR0650383.1"/>
    </source>
</evidence>
<organism evidence="3 4">
    <name type="scientific">Neoroseomonas terrae</name>
    <dbReference type="NCBI Taxonomy" id="424799"/>
    <lineage>
        <taxon>Bacteria</taxon>
        <taxon>Pseudomonadati</taxon>
        <taxon>Pseudomonadota</taxon>
        <taxon>Alphaproteobacteria</taxon>
        <taxon>Acetobacterales</taxon>
        <taxon>Acetobacteraceae</taxon>
        <taxon>Neoroseomonas</taxon>
    </lineage>
</organism>
<comment type="caution">
    <text evidence="3">The sequence shown here is derived from an EMBL/GenBank/DDBJ whole genome shotgun (WGS) entry which is preliminary data.</text>
</comment>
<keyword evidence="3" id="KW-0946">Virion</keyword>
<keyword evidence="1" id="KW-0732">Signal</keyword>
<keyword evidence="3" id="KW-0167">Capsid protein</keyword>
<gene>
    <name evidence="3" type="ORF">GXW78_11970</name>
</gene>
<keyword evidence="4" id="KW-1185">Reference proteome</keyword>
<evidence type="ECO:0000256" key="1">
    <source>
        <dbReference type="SAM" id="SignalP"/>
    </source>
</evidence>
<dbReference type="EMBL" id="JAAEDI010000012">
    <property type="protein sequence ID" value="MBR0650383.1"/>
    <property type="molecule type" value="Genomic_DNA"/>
</dbReference>
<proteinExistence type="predicted"/>
<reference evidence="4" key="1">
    <citation type="journal article" date="2021" name="Syst. Appl. Microbiol.">
        <title>Roseomonas hellenica sp. nov., isolated from roots of wild-growing Alkanna tinctoria.</title>
        <authorList>
            <person name="Rat A."/>
            <person name="Naranjo H.D."/>
            <person name="Lebbe L."/>
            <person name="Cnockaert M."/>
            <person name="Krigas N."/>
            <person name="Grigoriadou K."/>
            <person name="Maloupa E."/>
            <person name="Willems A."/>
        </authorList>
    </citation>
    <scope>NUCLEOTIDE SEQUENCE [LARGE SCALE GENOMIC DNA]</scope>
    <source>
        <strain evidence="4">LMG 31159</strain>
    </source>
</reference>
<dbReference type="InterPro" id="IPR007893">
    <property type="entry name" value="Spore_coat_U/FanG"/>
</dbReference>
<name>A0ABS5EH83_9PROT</name>
<dbReference type="InterPro" id="IPR053167">
    <property type="entry name" value="Spore_coat_component"/>
</dbReference>
<evidence type="ECO:0000313" key="4">
    <source>
        <dbReference type="Proteomes" id="UP000698752"/>
    </source>
</evidence>
<sequence length="145" mass="15014">MKRVLTAAAFLMALPVAARAQCSVTAVPVTFATYQPFAATSLDSTGSITLSCLLAIGNYTVTLGPGGGSVAARRMANGPTLLSYQLYTTAARTTIWGDGTGGTVTVPGSCLLACVRTLTIYGRVPARQVVRPGAYLDTILVTMSY</sequence>